<dbReference type="PANTHER" id="PTHR11895">
    <property type="entry name" value="TRANSAMIDASE"/>
    <property type="match status" value="1"/>
</dbReference>
<feature type="domain" description="Amidase" evidence="5">
    <location>
        <begin position="27"/>
        <end position="459"/>
    </location>
</feature>
<dbReference type="Pfam" id="PF01425">
    <property type="entry name" value="Amidase"/>
    <property type="match status" value="1"/>
</dbReference>
<dbReference type="InterPro" id="IPR000120">
    <property type="entry name" value="Amidase"/>
</dbReference>
<dbReference type="RefSeq" id="WP_182552378.1">
    <property type="nucleotide sequence ID" value="NZ_JACGXN010000017.1"/>
</dbReference>
<feature type="region of interest" description="Disordered" evidence="4">
    <location>
        <begin position="130"/>
        <end position="152"/>
    </location>
</feature>
<protein>
    <recommendedName>
        <fullName evidence="3">Indoleacetamide hydrolase</fullName>
    </recommendedName>
</protein>
<accession>A0A839EUI1</accession>
<dbReference type="SUPFAM" id="SSF75304">
    <property type="entry name" value="Amidase signature (AS) enzymes"/>
    <property type="match status" value="1"/>
</dbReference>
<keyword evidence="6" id="KW-0378">Hydrolase</keyword>
<reference evidence="6 7" key="1">
    <citation type="submission" date="2020-07" db="EMBL/GenBank/DDBJ databases">
        <title>Genomic Encyclopedia of Type Strains, Phase IV (KMG-V): Genome sequencing to study the core and pangenomes of soil and plant-associated prokaryotes.</title>
        <authorList>
            <person name="Whitman W."/>
        </authorList>
    </citation>
    <scope>NUCLEOTIDE SEQUENCE [LARGE SCALE GENOMIC DNA]</scope>
    <source>
        <strain evidence="6 7">AN3</strain>
    </source>
</reference>
<name>A0A839EUI1_9HYPH</name>
<evidence type="ECO:0000256" key="2">
    <source>
        <dbReference type="ARBA" id="ARBA00009199"/>
    </source>
</evidence>
<dbReference type="AlphaFoldDB" id="A0A839EUI1"/>
<evidence type="ECO:0000313" key="7">
    <source>
        <dbReference type="Proteomes" id="UP000549052"/>
    </source>
</evidence>
<dbReference type="PANTHER" id="PTHR11895:SF7">
    <property type="entry name" value="GLUTAMYL-TRNA(GLN) AMIDOTRANSFERASE SUBUNIT A, MITOCHONDRIAL"/>
    <property type="match status" value="1"/>
</dbReference>
<evidence type="ECO:0000256" key="4">
    <source>
        <dbReference type="SAM" id="MobiDB-lite"/>
    </source>
</evidence>
<dbReference type="InterPro" id="IPR023631">
    <property type="entry name" value="Amidase_dom"/>
</dbReference>
<dbReference type="InterPro" id="IPR020556">
    <property type="entry name" value="Amidase_CS"/>
</dbReference>
<evidence type="ECO:0000256" key="3">
    <source>
        <dbReference type="ARBA" id="ARBA00021874"/>
    </source>
</evidence>
<comment type="similarity">
    <text evidence="2">Belongs to the amidase family.</text>
</comment>
<dbReference type="PROSITE" id="PS00571">
    <property type="entry name" value="AMIDASES"/>
    <property type="match status" value="1"/>
</dbReference>
<sequence length="492" mass="52257">MNLRDYTAQDALGLAKLIENREVSAHEVMAAALEANSLVNPDINAVVEIWPEETLMPQSELASDAAFPGVPFLVKDLGITRAGRASELGSRVAAGMVAPADSNLMKRFRQSGLIPIGRTTTPEFAISTTTESVATGPTRNPWNTRRSAGGSSGGSGAAVAAGIVPLAHATDGGGSIRVPAAVNGLFGMKPTRGRVSNGPFVDEVWSGLAVQFGVSRTVRDSAALLDAVHGGGIGEPYYIPSPANTFLSALDADPQSLRVGFMLHPINGTQTSRAVADQLCLIAKLCENLGHNVEEVQMDLGVSWEAFVHANAQFWGVNTAAWINLVARLTGRKPDRDVLEPATSAVYAYGQKVSGLNLLEALDTRNTVTRSLGAFFEQYDVLLTPTLPNLPPLIGEYNNRQDHLDGLEWVERVFSYSPFTAAANVAGIPAMSVPLSVDAAIGMPVGSQFTAGFGQEALLFSLAGQLERALPWIGRQPTVWAGKPREKFFVNL</sequence>
<evidence type="ECO:0000259" key="5">
    <source>
        <dbReference type="Pfam" id="PF01425"/>
    </source>
</evidence>
<organism evidence="6 7">
    <name type="scientific">Phyllobacterium myrsinacearum</name>
    <dbReference type="NCBI Taxonomy" id="28101"/>
    <lineage>
        <taxon>Bacteria</taxon>
        <taxon>Pseudomonadati</taxon>
        <taxon>Pseudomonadota</taxon>
        <taxon>Alphaproteobacteria</taxon>
        <taxon>Hyphomicrobiales</taxon>
        <taxon>Phyllobacteriaceae</taxon>
        <taxon>Phyllobacterium</taxon>
    </lineage>
</organism>
<dbReference type="EMBL" id="JACGXN010000017">
    <property type="protein sequence ID" value="MBA8881838.1"/>
    <property type="molecule type" value="Genomic_DNA"/>
</dbReference>
<dbReference type="GO" id="GO:0016787">
    <property type="term" value="F:hydrolase activity"/>
    <property type="evidence" value="ECO:0007669"/>
    <property type="project" value="UniProtKB-KW"/>
</dbReference>
<evidence type="ECO:0000256" key="1">
    <source>
        <dbReference type="ARBA" id="ARBA00003871"/>
    </source>
</evidence>
<evidence type="ECO:0000313" key="6">
    <source>
        <dbReference type="EMBL" id="MBA8881838.1"/>
    </source>
</evidence>
<feature type="compositionally biased region" description="Polar residues" evidence="4">
    <location>
        <begin position="130"/>
        <end position="146"/>
    </location>
</feature>
<gene>
    <name evidence="6" type="ORF">FHW16_005585</name>
</gene>
<dbReference type="InterPro" id="IPR036928">
    <property type="entry name" value="AS_sf"/>
</dbReference>
<comment type="function">
    <text evidence="1">Hydrolyzes indole-3-acetamide (IAM) into indole-3-acetic acid (IAA).</text>
</comment>
<dbReference type="Proteomes" id="UP000549052">
    <property type="component" value="Unassembled WGS sequence"/>
</dbReference>
<keyword evidence="7" id="KW-1185">Reference proteome</keyword>
<dbReference type="Gene3D" id="3.90.1300.10">
    <property type="entry name" value="Amidase signature (AS) domain"/>
    <property type="match status" value="1"/>
</dbReference>
<comment type="caution">
    <text evidence="6">The sequence shown here is derived from an EMBL/GenBank/DDBJ whole genome shotgun (WGS) entry which is preliminary data.</text>
</comment>
<proteinExistence type="inferred from homology"/>